<feature type="transmembrane region" description="Helical" evidence="11">
    <location>
        <begin position="294"/>
        <end position="314"/>
    </location>
</feature>
<dbReference type="InterPro" id="IPR003439">
    <property type="entry name" value="ABC_transporter-like_ATP-bd"/>
</dbReference>
<feature type="compositionally biased region" description="Acidic residues" evidence="10">
    <location>
        <begin position="549"/>
        <end position="565"/>
    </location>
</feature>
<feature type="transmembrane region" description="Helical" evidence="11">
    <location>
        <begin position="320"/>
        <end position="338"/>
    </location>
</feature>
<keyword evidence="7" id="KW-0067">ATP-binding</keyword>
<feature type="domain" description="ABC transmembrane type-1" evidence="13">
    <location>
        <begin position="843"/>
        <end position="1121"/>
    </location>
</feature>
<feature type="domain" description="ABC transmembrane type-1" evidence="13">
    <location>
        <begin position="158"/>
        <end position="456"/>
    </location>
</feature>
<evidence type="ECO:0000259" key="12">
    <source>
        <dbReference type="PROSITE" id="PS50893"/>
    </source>
</evidence>
<dbReference type="InterPro" id="IPR011527">
    <property type="entry name" value="ABC1_TM_dom"/>
</dbReference>
<dbReference type="InterPro" id="IPR017871">
    <property type="entry name" value="ABC_transporter-like_CS"/>
</dbReference>
<feature type="transmembrane region" description="Helical" evidence="11">
    <location>
        <begin position="831"/>
        <end position="854"/>
    </location>
</feature>
<evidence type="ECO:0000259" key="13">
    <source>
        <dbReference type="PROSITE" id="PS50929"/>
    </source>
</evidence>
<dbReference type="GO" id="GO:0016887">
    <property type="term" value="F:ATP hydrolysis activity"/>
    <property type="evidence" value="ECO:0007669"/>
    <property type="project" value="InterPro"/>
</dbReference>
<dbReference type="FunFam" id="1.20.1560.10:FF:000013">
    <property type="entry name" value="ABC transporter C family member 2"/>
    <property type="match status" value="1"/>
</dbReference>
<keyword evidence="8 11" id="KW-1133">Transmembrane helix</keyword>
<dbReference type="GO" id="GO:0140359">
    <property type="term" value="F:ABC-type transporter activity"/>
    <property type="evidence" value="ECO:0007669"/>
    <property type="project" value="InterPro"/>
</dbReference>
<feature type="compositionally biased region" description="Basic and acidic residues" evidence="10">
    <location>
        <begin position="498"/>
        <end position="514"/>
    </location>
</feature>
<evidence type="ECO:0000256" key="11">
    <source>
        <dbReference type="SAM" id="Phobius"/>
    </source>
</evidence>
<feature type="transmembrane region" description="Helical" evidence="11">
    <location>
        <begin position="440"/>
        <end position="459"/>
    </location>
</feature>
<protein>
    <recommendedName>
        <fullName evidence="16">Multidrug resistance-associated ABC transporter</fullName>
    </recommendedName>
</protein>
<dbReference type="Gene3D" id="1.20.1560.10">
    <property type="entry name" value="ABC transporter type 1, transmembrane domain"/>
    <property type="match status" value="2"/>
</dbReference>
<evidence type="ECO:0000256" key="1">
    <source>
        <dbReference type="ARBA" id="ARBA00004141"/>
    </source>
</evidence>
<feature type="transmembrane region" description="Helical" evidence="11">
    <location>
        <begin position="955"/>
        <end position="976"/>
    </location>
</feature>
<dbReference type="GO" id="GO:0005524">
    <property type="term" value="F:ATP binding"/>
    <property type="evidence" value="ECO:0007669"/>
    <property type="project" value="UniProtKB-KW"/>
</dbReference>
<dbReference type="FunFam" id="3.40.50.300:FF:000997">
    <property type="entry name" value="Multidrug resistance-associated protein 1"/>
    <property type="match status" value="1"/>
</dbReference>
<accession>A0A9W8J0H9</accession>
<keyword evidence="5" id="KW-0677">Repeat</keyword>
<keyword evidence="4 11" id="KW-0812">Transmembrane</keyword>
<dbReference type="CDD" id="cd18597">
    <property type="entry name" value="ABC_6TM_YOR1_D1_like"/>
    <property type="match status" value="1"/>
</dbReference>
<dbReference type="InterPro" id="IPR050173">
    <property type="entry name" value="ABC_transporter_C-like"/>
</dbReference>
<organism evidence="14 15">
    <name type="scientific">Candolleomyces eurysporus</name>
    <dbReference type="NCBI Taxonomy" id="2828524"/>
    <lineage>
        <taxon>Eukaryota</taxon>
        <taxon>Fungi</taxon>
        <taxon>Dikarya</taxon>
        <taxon>Basidiomycota</taxon>
        <taxon>Agaricomycotina</taxon>
        <taxon>Agaricomycetes</taxon>
        <taxon>Agaricomycetidae</taxon>
        <taxon>Agaricales</taxon>
        <taxon>Agaricineae</taxon>
        <taxon>Psathyrellaceae</taxon>
        <taxon>Candolleomyces</taxon>
    </lineage>
</organism>
<dbReference type="Pfam" id="PF00005">
    <property type="entry name" value="ABC_tran"/>
    <property type="match status" value="2"/>
</dbReference>
<feature type="transmembrane region" description="Helical" evidence="11">
    <location>
        <begin position="982"/>
        <end position="1001"/>
    </location>
</feature>
<dbReference type="CDD" id="cd18606">
    <property type="entry name" value="ABC_6TM_YOR1_D2_like"/>
    <property type="match status" value="1"/>
</dbReference>
<evidence type="ECO:0008006" key="16">
    <source>
        <dbReference type="Google" id="ProtNLM"/>
    </source>
</evidence>
<reference evidence="14" key="1">
    <citation type="submission" date="2022-06" db="EMBL/GenBank/DDBJ databases">
        <title>Genome Sequence of Candolleomyces eurysporus.</title>
        <authorList>
            <person name="Buettner E."/>
        </authorList>
    </citation>
    <scope>NUCLEOTIDE SEQUENCE</scope>
    <source>
        <strain evidence="14">VTCC 930004</strain>
    </source>
</reference>
<feature type="compositionally biased region" description="Basic residues" evidence="10">
    <location>
        <begin position="526"/>
        <end position="535"/>
    </location>
</feature>
<dbReference type="InterPro" id="IPR003593">
    <property type="entry name" value="AAA+_ATPase"/>
</dbReference>
<dbReference type="InterPro" id="IPR036640">
    <property type="entry name" value="ABC1_TM_sf"/>
</dbReference>
<comment type="caution">
    <text evidence="14">The sequence shown here is derived from an EMBL/GenBank/DDBJ whole genome shotgun (WGS) entry which is preliminary data.</text>
</comment>
<feature type="transmembrane region" description="Helical" evidence="11">
    <location>
        <begin position="1073"/>
        <end position="1090"/>
    </location>
</feature>
<gene>
    <name evidence="14" type="ORF">H1R20_g11027</name>
</gene>
<feature type="transmembrane region" description="Helical" evidence="11">
    <location>
        <begin position="890"/>
        <end position="911"/>
    </location>
</feature>
<dbReference type="SUPFAM" id="SSF52540">
    <property type="entry name" value="P-loop containing nucleoside triphosphate hydrolases"/>
    <property type="match status" value="2"/>
</dbReference>
<name>A0A9W8J0H9_9AGAR</name>
<dbReference type="PROSITE" id="PS50929">
    <property type="entry name" value="ABC_TM1F"/>
    <property type="match status" value="2"/>
</dbReference>
<dbReference type="SMART" id="SM00382">
    <property type="entry name" value="AAA"/>
    <property type="match status" value="2"/>
</dbReference>
<comment type="similarity">
    <text evidence="2">Belongs to the ABC transporter superfamily. ABCC family. Conjugate transporter (TC 3.A.1.208) subfamily.</text>
</comment>
<feature type="transmembrane region" description="Helical" evidence="11">
    <location>
        <begin position="392"/>
        <end position="420"/>
    </location>
</feature>
<feature type="region of interest" description="Disordered" evidence="10">
    <location>
        <begin position="94"/>
        <end position="140"/>
    </location>
</feature>
<evidence type="ECO:0000256" key="9">
    <source>
        <dbReference type="ARBA" id="ARBA00023136"/>
    </source>
</evidence>
<dbReference type="GO" id="GO:0016020">
    <property type="term" value="C:membrane"/>
    <property type="evidence" value="ECO:0007669"/>
    <property type="project" value="UniProtKB-SubCell"/>
</dbReference>
<evidence type="ECO:0000256" key="4">
    <source>
        <dbReference type="ARBA" id="ARBA00022692"/>
    </source>
</evidence>
<evidence type="ECO:0000256" key="7">
    <source>
        <dbReference type="ARBA" id="ARBA00022840"/>
    </source>
</evidence>
<dbReference type="FunFam" id="3.40.50.300:FF:000565">
    <property type="entry name" value="ABC bile acid transporter"/>
    <property type="match status" value="1"/>
</dbReference>
<feature type="non-terminal residue" evidence="14">
    <location>
        <position position="1"/>
    </location>
</feature>
<evidence type="ECO:0000256" key="2">
    <source>
        <dbReference type="ARBA" id="ARBA00009726"/>
    </source>
</evidence>
<keyword evidence="9 11" id="KW-0472">Membrane</keyword>
<proteinExistence type="inferred from homology"/>
<comment type="subcellular location">
    <subcellularLocation>
        <location evidence="1">Membrane</location>
        <topology evidence="1">Multi-pass membrane protein</topology>
    </subcellularLocation>
</comment>
<dbReference type="CDD" id="cd03250">
    <property type="entry name" value="ABCC_MRP_domain1"/>
    <property type="match status" value="1"/>
</dbReference>
<dbReference type="EMBL" id="JANBPK010001086">
    <property type="protein sequence ID" value="KAJ2926057.1"/>
    <property type="molecule type" value="Genomic_DNA"/>
</dbReference>
<evidence type="ECO:0000313" key="15">
    <source>
        <dbReference type="Proteomes" id="UP001140091"/>
    </source>
</evidence>
<dbReference type="PANTHER" id="PTHR24223">
    <property type="entry name" value="ATP-BINDING CASSETTE SUB-FAMILY C"/>
    <property type="match status" value="1"/>
</dbReference>
<evidence type="ECO:0000256" key="6">
    <source>
        <dbReference type="ARBA" id="ARBA00022741"/>
    </source>
</evidence>
<evidence type="ECO:0000256" key="5">
    <source>
        <dbReference type="ARBA" id="ARBA00022737"/>
    </source>
</evidence>
<dbReference type="InterPro" id="IPR027417">
    <property type="entry name" value="P-loop_NTPase"/>
</dbReference>
<keyword evidence="6" id="KW-0547">Nucleotide-binding</keyword>
<keyword evidence="3" id="KW-0813">Transport</keyword>
<dbReference type="CDD" id="cd03244">
    <property type="entry name" value="ABCC_MRP_domain2"/>
    <property type="match status" value="1"/>
</dbReference>
<evidence type="ECO:0000256" key="3">
    <source>
        <dbReference type="ARBA" id="ARBA00022448"/>
    </source>
</evidence>
<evidence type="ECO:0000256" key="10">
    <source>
        <dbReference type="SAM" id="MobiDB-lite"/>
    </source>
</evidence>
<feature type="domain" description="ABC transporter" evidence="12">
    <location>
        <begin position="1160"/>
        <end position="1400"/>
    </location>
</feature>
<dbReference type="OrthoDB" id="6500128at2759"/>
<evidence type="ECO:0000313" key="14">
    <source>
        <dbReference type="EMBL" id="KAJ2926057.1"/>
    </source>
</evidence>
<dbReference type="PANTHER" id="PTHR24223:SF456">
    <property type="entry name" value="MULTIDRUG RESISTANCE-ASSOCIATED PROTEIN LETHAL(2)03659"/>
    <property type="match status" value="1"/>
</dbReference>
<dbReference type="Pfam" id="PF00664">
    <property type="entry name" value="ABC_membrane"/>
    <property type="match status" value="2"/>
</dbReference>
<evidence type="ECO:0000256" key="8">
    <source>
        <dbReference type="ARBA" id="ARBA00022989"/>
    </source>
</evidence>
<dbReference type="SUPFAM" id="SSF90123">
    <property type="entry name" value="ABC transporter transmembrane region"/>
    <property type="match status" value="2"/>
</dbReference>
<dbReference type="PROSITE" id="PS00211">
    <property type="entry name" value="ABC_TRANSPORTER_1"/>
    <property type="match status" value="2"/>
</dbReference>
<dbReference type="Gene3D" id="3.40.50.300">
    <property type="entry name" value="P-loop containing nucleotide triphosphate hydrolases"/>
    <property type="match status" value="2"/>
</dbReference>
<sequence>MPFKNPFRREPAPPGFGAGKVVPEVTALWPSRVFLYWLSPFLSVGFTRPLEEEDLWSLPDRELTENVTNDLERHFFLRCEPTARPRHLREQLAEIEANSPPASKAVKPEKVPDSEKADLEVNQAEASDENATNEQQPPSPYDASLFKTLHSMLFSRIWISGFLTLVADTLRTTTPLVSKVMLEWLASSYLFVRLGDVERAAIGLTEPRGIAYGIGVAIGIFVMQEGASLMSHHALKISMTAGQMIRTGVTGAACRKALRISGRARQEHTVGQIITMISTDATQLEMFMTYIHQLWIAPIQLILGFGLLIGTLGYSALVGLGVIIFGFPLQMVLVKIMFTQRNKAIKITDKRTQLTNEVLQGIRLVKCYGWETFYLLRIGGLRAQEVKAIRKGVIALSTLICVFHSIPIIAAILSFITYSLTGHDLNVAVIFASLQLFNVIRIPLLMLPFALSSLASGLISMNRMSKFLASEELEQPYILDPTSKYAVDVDGGFTWEAVKKPQAEEEKKSKKNDDTGSTDASESKGKKGKPAKKSKKAADDATLPSNSNDVEEAKDEEPSEPEEPPYELKELKLSVPKGAFVGIVGRIGSGKSSVLQAIIGEMRKTQGQIVVGGSLAYVPQIPWIQNATLRDNILFGQPEDEARLRDIIRACSLSHDISTLPHGELTEIGEKGINLSGGQKARVSLARAAYSDSDIVLLDDPLSAVDAHVGRSILDNCLLSGPLASRTRILVTHSLHVLHKMDYIFVMDQGRIVEQGTYQELRSGGATFSRIIEEYGRVEGGHGVAETADPRRQATTTNEAVDSQLKEAKDVLMQLEERNTGAVEWGTYKRYAAFAGGLSMIPLIIVLLLAGQAVSVGNNLWLGFWTADSVDNFSTGQYMAVYAGFGLGEAVFVFLGSLAFFIGGLVTVVVLRHNAYGYIQICLSETLSHSALNAFVIGRIVSRLSKDQETLDNELAPVLFSFLSIVTSVFGVIALIFYTFPWLGIIFVPLTIIYYLISVYYRASSVETKRLDAILRSSLYASISETLTGLATIRAYGVQNKVATKASEGLDKQNRANYMTITIQRWLGIRLDFFGNILVLGIGLFAAGFRHDVNPARIGVVLSHTLGVTMVFSEMVSQFAQNEQNMNAVERVVHYTELPSEGDLQSPDDPPTSWPQNGEIQFKNVDLVYRPGLPLVLKNVSFSIRPREKVGIVGRTGAGKTSLLQALFRTVELSGGSIEIDGVDVRKVGLETLRTRLALVPQDNTLFMGTLRDNLDPHHLRTDAEILAALQRASLLPAQGVVDQVAEDKFRLDASVTDEGSNFSAGEKQLLALCRALVRNNRVIILDEATSNVDVETDAKVQRTIQTEFADATLLCIAHRLNTIAYYDRVLVMDGGSVAEFDTVLNLFDREDSIFRALCNEANLSRSDILRIREDQQIPAADIQEA</sequence>
<dbReference type="PROSITE" id="PS50893">
    <property type="entry name" value="ABC_TRANSPORTER_2"/>
    <property type="match status" value="2"/>
</dbReference>
<dbReference type="FunFam" id="1.20.1560.10:FF:000006">
    <property type="entry name" value="ATP-binding cassette, sub-family C (CFTR/MRP), member 9"/>
    <property type="match status" value="1"/>
</dbReference>
<feature type="compositionally biased region" description="Basic and acidic residues" evidence="10">
    <location>
        <begin position="106"/>
        <end position="119"/>
    </location>
</feature>
<keyword evidence="15" id="KW-1185">Reference proteome</keyword>
<feature type="domain" description="ABC transporter" evidence="12">
    <location>
        <begin position="545"/>
        <end position="774"/>
    </location>
</feature>
<feature type="region of interest" description="Disordered" evidence="10">
    <location>
        <begin position="498"/>
        <end position="570"/>
    </location>
</feature>
<dbReference type="Proteomes" id="UP001140091">
    <property type="component" value="Unassembled WGS sequence"/>
</dbReference>